<sequence length="370" mass="40748">MSAALKMLAKDDGPLPTPSNPHFLNELTMELNNSTQRPLDNCDGDDSSSVATVSHSGFYPRSVGGMSGEEMNGDVKEKTREGKSAPASTFMHQNKVFSEPFSGPGGISYKEKLLNEKSAKPHDIVIDVPSSVNALSKLHDRALIGRVVNFMSLRTLNVLIMKAGMQEIEIQYVGDKSVEEDQFQESEGVSGADLTGSVKEVDDLDIEGNGKDALEEGEIRGDDCIQSREQHSVDDVTFHGDALNVNKEKRKPKIIKNSVVDPVAQAQTIKNLIQDHNRPRKRPRLDDPFDLDGILGLNQTQVNNVASESTILEVSMEVPEENRIDLNVYPQRQTSEEDGTMKVGDSIRVADSEGRPINEDNHELQIDKEV</sequence>
<comment type="caution">
    <text evidence="1">The sequence shown here is derived from an EMBL/GenBank/DDBJ whole genome shotgun (WGS) entry which is preliminary data.</text>
</comment>
<dbReference type="EMBL" id="CM042031">
    <property type="protein sequence ID" value="KAI3785798.1"/>
    <property type="molecule type" value="Genomic_DNA"/>
</dbReference>
<gene>
    <name evidence="1" type="ORF">L1987_44923</name>
</gene>
<evidence type="ECO:0000313" key="1">
    <source>
        <dbReference type="EMBL" id="KAI3785798.1"/>
    </source>
</evidence>
<keyword evidence="2" id="KW-1185">Reference proteome</keyword>
<organism evidence="1 2">
    <name type="scientific">Smallanthus sonchifolius</name>
    <dbReference type="NCBI Taxonomy" id="185202"/>
    <lineage>
        <taxon>Eukaryota</taxon>
        <taxon>Viridiplantae</taxon>
        <taxon>Streptophyta</taxon>
        <taxon>Embryophyta</taxon>
        <taxon>Tracheophyta</taxon>
        <taxon>Spermatophyta</taxon>
        <taxon>Magnoliopsida</taxon>
        <taxon>eudicotyledons</taxon>
        <taxon>Gunneridae</taxon>
        <taxon>Pentapetalae</taxon>
        <taxon>asterids</taxon>
        <taxon>campanulids</taxon>
        <taxon>Asterales</taxon>
        <taxon>Asteraceae</taxon>
        <taxon>Asteroideae</taxon>
        <taxon>Heliantheae alliance</taxon>
        <taxon>Millerieae</taxon>
        <taxon>Smallanthus</taxon>
    </lineage>
</organism>
<reference evidence="1 2" key="2">
    <citation type="journal article" date="2022" name="Mol. Ecol. Resour.">
        <title>The genomes of chicory, endive, great burdock and yacon provide insights into Asteraceae paleo-polyploidization history and plant inulin production.</title>
        <authorList>
            <person name="Fan W."/>
            <person name="Wang S."/>
            <person name="Wang H."/>
            <person name="Wang A."/>
            <person name="Jiang F."/>
            <person name="Liu H."/>
            <person name="Zhao H."/>
            <person name="Xu D."/>
            <person name="Zhang Y."/>
        </authorList>
    </citation>
    <scope>NUCLEOTIDE SEQUENCE [LARGE SCALE GENOMIC DNA]</scope>
    <source>
        <strain evidence="2">cv. Yunnan</strain>
        <tissue evidence="1">Leaves</tissue>
    </source>
</reference>
<proteinExistence type="predicted"/>
<evidence type="ECO:0000313" key="2">
    <source>
        <dbReference type="Proteomes" id="UP001056120"/>
    </source>
</evidence>
<dbReference type="Proteomes" id="UP001056120">
    <property type="component" value="Linkage Group LG14"/>
</dbReference>
<accession>A0ACB9GQK3</accession>
<name>A0ACB9GQK3_9ASTR</name>
<protein>
    <submittedName>
        <fullName evidence="1">Uncharacterized protein</fullName>
    </submittedName>
</protein>
<reference evidence="2" key="1">
    <citation type="journal article" date="2022" name="Mol. Ecol. Resour.">
        <title>The genomes of chicory, endive, great burdock and yacon provide insights into Asteraceae palaeo-polyploidization history and plant inulin production.</title>
        <authorList>
            <person name="Fan W."/>
            <person name="Wang S."/>
            <person name="Wang H."/>
            <person name="Wang A."/>
            <person name="Jiang F."/>
            <person name="Liu H."/>
            <person name="Zhao H."/>
            <person name="Xu D."/>
            <person name="Zhang Y."/>
        </authorList>
    </citation>
    <scope>NUCLEOTIDE SEQUENCE [LARGE SCALE GENOMIC DNA]</scope>
    <source>
        <strain evidence="2">cv. Yunnan</strain>
    </source>
</reference>